<dbReference type="PANTHER" id="PTHR45698:SF1">
    <property type="entry name" value="TRACE AMINE-ASSOCIATED RECEPTOR 13C-LIKE"/>
    <property type="match status" value="1"/>
</dbReference>
<evidence type="ECO:0000256" key="1">
    <source>
        <dbReference type="ARBA" id="ARBA00004370"/>
    </source>
</evidence>
<dbReference type="InterPro" id="IPR000276">
    <property type="entry name" value="GPCR_Rhodpsn"/>
</dbReference>
<dbReference type="GO" id="GO:0016020">
    <property type="term" value="C:membrane"/>
    <property type="evidence" value="ECO:0007669"/>
    <property type="project" value="UniProtKB-SubCell"/>
</dbReference>
<dbReference type="CDD" id="cd00637">
    <property type="entry name" value="7tm_classA_rhodopsin-like"/>
    <property type="match status" value="1"/>
</dbReference>
<keyword evidence="7" id="KW-1185">Reference proteome</keyword>
<organism evidence="6 7">
    <name type="scientific">Ridgeia piscesae</name>
    <name type="common">Tubeworm</name>
    <dbReference type="NCBI Taxonomy" id="27915"/>
    <lineage>
        <taxon>Eukaryota</taxon>
        <taxon>Metazoa</taxon>
        <taxon>Spiralia</taxon>
        <taxon>Lophotrochozoa</taxon>
        <taxon>Annelida</taxon>
        <taxon>Polychaeta</taxon>
        <taxon>Sedentaria</taxon>
        <taxon>Canalipalpata</taxon>
        <taxon>Sabellida</taxon>
        <taxon>Siboglinidae</taxon>
        <taxon>Ridgeia</taxon>
    </lineage>
</organism>
<dbReference type="Pfam" id="PF00001">
    <property type="entry name" value="7tm_1"/>
    <property type="match status" value="1"/>
</dbReference>
<reference evidence="6" key="1">
    <citation type="journal article" date="2023" name="Mol. Biol. Evol.">
        <title>Third-Generation Sequencing Reveals the Adaptive Role of the Epigenome in Three Deep-Sea Polychaetes.</title>
        <authorList>
            <person name="Perez M."/>
            <person name="Aroh O."/>
            <person name="Sun Y."/>
            <person name="Lan Y."/>
            <person name="Juniper S.K."/>
            <person name="Young C.R."/>
            <person name="Angers B."/>
            <person name="Qian P.Y."/>
        </authorList>
    </citation>
    <scope>NUCLEOTIDE SEQUENCE</scope>
    <source>
        <strain evidence="6">R07B-5</strain>
    </source>
</reference>
<name>A0AAD9L309_RIDPI</name>
<dbReference type="InterPro" id="IPR017452">
    <property type="entry name" value="GPCR_Rhodpsn_7TM"/>
</dbReference>
<dbReference type="PANTHER" id="PTHR45698">
    <property type="entry name" value="TRACE AMINE-ASSOCIATED RECEPTOR 19N-RELATED"/>
    <property type="match status" value="1"/>
</dbReference>
<protein>
    <recommendedName>
        <fullName evidence="5">G-protein coupled receptors family 1 profile domain-containing protein</fullName>
    </recommendedName>
</protein>
<dbReference type="PRINTS" id="PR00237">
    <property type="entry name" value="GPCRRHODOPSN"/>
</dbReference>
<feature type="domain" description="G-protein coupled receptors family 1 profile" evidence="5">
    <location>
        <begin position="1"/>
        <end position="127"/>
    </location>
</feature>
<dbReference type="Gene3D" id="1.20.1070.10">
    <property type="entry name" value="Rhodopsin 7-helix transmembrane proteins"/>
    <property type="match status" value="1"/>
</dbReference>
<gene>
    <name evidence="6" type="ORF">NP493_359g11011</name>
</gene>
<accession>A0AAD9L309</accession>
<keyword evidence="4" id="KW-0472">Membrane</keyword>
<keyword evidence="3" id="KW-1133">Transmembrane helix</keyword>
<dbReference type="AlphaFoldDB" id="A0AAD9L309"/>
<dbReference type="PROSITE" id="PS50262">
    <property type="entry name" value="G_PROTEIN_RECEP_F1_2"/>
    <property type="match status" value="1"/>
</dbReference>
<evidence type="ECO:0000313" key="7">
    <source>
        <dbReference type="Proteomes" id="UP001209878"/>
    </source>
</evidence>
<evidence type="ECO:0000256" key="2">
    <source>
        <dbReference type="ARBA" id="ARBA00022692"/>
    </source>
</evidence>
<dbReference type="GO" id="GO:0004930">
    <property type="term" value="F:G protein-coupled receptor activity"/>
    <property type="evidence" value="ECO:0007669"/>
    <property type="project" value="InterPro"/>
</dbReference>
<proteinExistence type="predicted"/>
<evidence type="ECO:0000256" key="4">
    <source>
        <dbReference type="ARBA" id="ARBA00023136"/>
    </source>
</evidence>
<evidence type="ECO:0000313" key="6">
    <source>
        <dbReference type="EMBL" id="KAK2182292.1"/>
    </source>
</evidence>
<evidence type="ECO:0000259" key="5">
    <source>
        <dbReference type="PROSITE" id="PS50262"/>
    </source>
</evidence>
<dbReference type="SUPFAM" id="SSF81321">
    <property type="entry name" value="Family A G protein-coupled receptor-like"/>
    <property type="match status" value="1"/>
</dbReference>
<comment type="subcellular location">
    <subcellularLocation>
        <location evidence="1">Membrane</location>
    </subcellularLocation>
</comment>
<evidence type="ECO:0000256" key="3">
    <source>
        <dbReference type="ARBA" id="ARBA00022989"/>
    </source>
</evidence>
<comment type="caution">
    <text evidence="6">The sequence shown here is derived from an EMBL/GenBank/DDBJ whole genome shotgun (WGS) entry which is preliminary data.</text>
</comment>
<dbReference type="Proteomes" id="UP001209878">
    <property type="component" value="Unassembled WGS sequence"/>
</dbReference>
<keyword evidence="2" id="KW-0812">Transmembrane</keyword>
<sequence>MCPLILHVFCYGRILYTLHCRSQPPVSAVFTLDRLTSPDVHTIRSASTSSHGLHACLSVGNFKHVAKATKNVTQTLSIVTLCYVICFLPHQVRVLLFHIGGLGECGLCWLIPVTLVFAHCCINPFIYTARYVEFQEGLRSLALHLRLTCDTANDNSHL</sequence>
<dbReference type="EMBL" id="JAODUO010000360">
    <property type="protein sequence ID" value="KAK2182292.1"/>
    <property type="molecule type" value="Genomic_DNA"/>
</dbReference>